<evidence type="ECO:0000313" key="6">
    <source>
        <dbReference type="EMBL" id="NLF91162.1"/>
    </source>
</evidence>
<evidence type="ECO:0000256" key="3">
    <source>
        <dbReference type="ARBA" id="ARBA00022679"/>
    </source>
</evidence>
<dbReference type="PANTHER" id="PTHR44942">
    <property type="entry name" value="METHYLTRANSF_11 DOMAIN-CONTAINING PROTEIN"/>
    <property type="match status" value="1"/>
</dbReference>
<dbReference type="Proteomes" id="UP000523614">
    <property type="component" value="Unassembled WGS sequence"/>
</dbReference>
<dbReference type="SUPFAM" id="SSF53335">
    <property type="entry name" value="S-adenosyl-L-methionine-dependent methyltransferases"/>
    <property type="match status" value="1"/>
</dbReference>
<feature type="domain" description="Methyltransferase type 11" evidence="5">
    <location>
        <begin position="72"/>
        <end position="160"/>
    </location>
</feature>
<comment type="caution">
    <text evidence="6">The sequence shown here is derived from an EMBL/GenBank/DDBJ whole genome shotgun (WGS) entry which is preliminary data.</text>
</comment>
<name>A0A847HB42_9CORY</name>
<sequence>MVPKHTTGNFDPVPRDSLSRPASAKDAPEFLDDAHRYRSASAFRTGADTYDFVRPGYPDEVVDLVAGRRTVLDVGAGTGKLTSRLIESGHEVLASDPSPDMVRVLARLGVPVWRATAEVTSLADASVDAVTCAQTWHWVDAAAACRELDRVVRPGGRVVLVWNNLDVSHPWILRLARIMHSGDIQRPGFLPEVHDPWRITFELRTGWVQHLRTGEVHQLMQTRSYWLRSPQKIRERMTRNLDWYLFERLGFQEGQLLPIPYRTDAFVLERSIPHSPTTGNLQAPGFS</sequence>
<protein>
    <submittedName>
        <fullName evidence="6">Class I SAM-dependent methyltransferase</fullName>
    </submittedName>
</protein>
<keyword evidence="3 6" id="KW-0808">Transferase</keyword>
<dbReference type="Gene3D" id="3.40.50.150">
    <property type="entry name" value="Vaccinia Virus protein VP39"/>
    <property type="match status" value="1"/>
</dbReference>
<dbReference type="EMBL" id="JAAYYP010000258">
    <property type="protein sequence ID" value="NLF91162.1"/>
    <property type="molecule type" value="Genomic_DNA"/>
</dbReference>
<evidence type="ECO:0000256" key="1">
    <source>
        <dbReference type="ARBA" id="ARBA00008361"/>
    </source>
</evidence>
<dbReference type="InterPro" id="IPR013216">
    <property type="entry name" value="Methyltransf_11"/>
</dbReference>
<dbReference type="CDD" id="cd02440">
    <property type="entry name" value="AdoMet_MTases"/>
    <property type="match status" value="1"/>
</dbReference>
<dbReference type="PANTHER" id="PTHR44942:SF4">
    <property type="entry name" value="METHYLTRANSFERASE TYPE 11 DOMAIN-CONTAINING PROTEIN"/>
    <property type="match status" value="1"/>
</dbReference>
<evidence type="ECO:0000256" key="2">
    <source>
        <dbReference type="ARBA" id="ARBA00022603"/>
    </source>
</evidence>
<dbReference type="GO" id="GO:0008757">
    <property type="term" value="F:S-adenosylmethionine-dependent methyltransferase activity"/>
    <property type="evidence" value="ECO:0007669"/>
    <property type="project" value="InterPro"/>
</dbReference>
<gene>
    <name evidence="6" type="ORF">GX570_07445</name>
</gene>
<evidence type="ECO:0000259" key="5">
    <source>
        <dbReference type="Pfam" id="PF08241"/>
    </source>
</evidence>
<comment type="similarity">
    <text evidence="1">Belongs to the methyltransferase superfamily.</text>
</comment>
<dbReference type="InterPro" id="IPR029063">
    <property type="entry name" value="SAM-dependent_MTases_sf"/>
</dbReference>
<feature type="region of interest" description="Disordered" evidence="4">
    <location>
        <begin position="1"/>
        <end position="25"/>
    </location>
</feature>
<accession>A0A847HB42</accession>
<dbReference type="InterPro" id="IPR051052">
    <property type="entry name" value="Diverse_substrate_MTase"/>
</dbReference>
<keyword evidence="2 6" id="KW-0489">Methyltransferase</keyword>
<proteinExistence type="inferred from homology"/>
<dbReference type="GO" id="GO:0032259">
    <property type="term" value="P:methylation"/>
    <property type="evidence" value="ECO:0007669"/>
    <property type="project" value="UniProtKB-KW"/>
</dbReference>
<evidence type="ECO:0000256" key="4">
    <source>
        <dbReference type="SAM" id="MobiDB-lite"/>
    </source>
</evidence>
<dbReference type="Pfam" id="PF08241">
    <property type="entry name" value="Methyltransf_11"/>
    <property type="match status" value="1"/>
</dbReference>
<dbReference type="AlphaFoldDB" id="A0A847HB42"/>
<evidence type="ECO:0000313" key="7">
    <source>
        <dbReference type="Proteomes" id="UP000523614"/>
    </source>
</evidence>
<organism evidence="6 7">
    <name type="scientific">Corynebacterium marinum</name>
    <dbReference type="NCBI Taxonomy" id="349751"/>
    <lineage>
        <taxon>Bacteria</taxon>
        <taxon>Bacillati</taxon>
        <taxon>Actinomycetota</taxon>
        <taxon>Actinomycetes</taxon>
        <taxon>Mycobacteriales</taxon>
        <taxon>Corynebacteriaceae</taxon>
        <taxon>Corynebacterium</taxon>
    </lineage>
</organism>
<reference evidence="6 7" key="1">
    <citation type="journal article" date="2020" name="Biotechnol. Biofuels">
        <title>New insights from the biogas microbiome by comprehensive genome-resolved metagenomics of nearly 1600 species originating from multiple anaerobic digesters.</title>
        <authorList>
            <person name="Campanaro S."/>
            <person name="Treu L."/>
            <person name="Rodriguez-R L.M."/>
            <person name="Kovalovszki A."/>
            <person name="Ziels R.M."/>
            <person name="Maus I."/>
            <person name="Zhu X."/>
            <person name="Kougias P.G."/>
            <person name="Basile A."/>
            <person name="Luo G."/>
            <person name="Schluter A."/>
            <person name="Konstantinidis K.T."/>
            <person name="Angelidaki I."/>
        </authorList>
    </citation>
    <scope>NUCLEOTIDE SEQUENCE [LARGE SCALE GENOMIC DNA]</scope>
    <source>
        <strain evidence="6">AS06rmzACSIP_235</strain>
    </source>
</reference>